<organism evidence="1">
    <name type="scientific">marine sediment metagenome</name>
    <dbReference type="NCBI Taxonomy" id="412755"/>
    <lineage>
        <taxon>unclassified sequences</taxon>
        <taxon>metagenomes</taxon>
        <taxon>ecological metagenomes</taxon>
    </lineage>
</organism>
<protein>
    <submittedName>
        <fullName evidence="1">Uncharacterized protein</fullName>
    </submittedName>
</protein>
<accession>A0A0F9WE64</accession>
<proteinExistence type="predicted"/>
<dbReference type="AlphaFoldDB" id="A0A0F9WE64"/>
<name>A0A0F9WE64_9ZZZZ</name>
<sequence length="178" mass="20190">MRVIDIFANVSEQVVQDKQVKKYGAVLLKHGFRGVTKVNPTVIWVDAVIAVIEATNSYLCYCAAREITQQLSEFNSNLETTLGHDIQFGEMEIKLLLKDKKNRLNHIERVGQVNRKEIKISQKKARLQLEHLNKLYVLLQKERLNSGCFHELVGLQVCLDSCIDATLSLLLNPNGEST</sequence>
<evidence type="ECO:0000313" key="1">
    <source>
        <dbReference type="EMBL" id="KKN76538.1"/>
    </source>
</evidence>
<comment type="caution">
    <text evidence="1">The sequence shown here is derived from an EMBL/GenBank/DDBJ whole genome shotgun (WGS) entry which is preliminary data.</text>
</comment>
<gene>
    <name evidence="1" type="ORF">LCGC14_0369090</name>
</gene>
<dbReference type="EMBL" id="LAZR01000294">
    <property type="protein sequence ID" value="KKN76538.1"/>
    <property type="molecule type" value="Genomic_DNA"/>
</dbReference>
<reference evidence="1" key="1">
    <citation type="journal article" date="2015" name="Nature">
        <title>Complex archaea that bridge the gap between prokaryotes and eukaryotes.</title>
        <authorList>
            <person name="Spang A."/>
            <person name="Saw J.H."/>
            <person name="Jorgensen S.L."/>
            <person name="Zaremba-Niedzwiedzka K."/>
            <person name="Martijn J."/>
            <person name="Lind A.E."/>
            <person name="van Eijk R."/>
            <person name="Schleper C."/>
            <person name="Guy L."/>
            <person name="Ettema T.J."/>
        </authorList>
    </citation>
    <scope>NUCLEOTIDE SEQUENCE</scope>
</reference>